<comment type="caution">
    <text evidence="6">The sequence shown here is derived from an EMBL/GenBank/DDBJ whole genome shotgun (WGS) entry which is preliminary data.</text>
</comment>
<evidence type="ECO:0000259" key="5">
    <source>
        <dbReference type="PROSITE" id="PS01124"/>
    </source>
</evidence>
<sequence>MAILLKSTMTTWKAVLFLLASGQGLLLSFALIVKGLRNQRPNLFLGLILYIISLELLNAWGMQVRYHHSPDAFPFWTLQSYLVLPPSIWFFTQFRTIPGFLFRRRYWWAYAPAVVEMLVQVGRTLYGRTTGQHLPPLLENPIWFFCTEILPILGTAAAVGWLGYQLTTIAPEKRGRFLSIRPFVKHYVFFGFLLILTVLWTAGVIIDLPIFSGIELLLTLFLFAYGYLGYADSSYFDLRVAPKQKPAEKPSFAHFDDNQQWNRLNRAFEQDALHTQSRLTLEEVADRLQLPTRYISYLINTFHQSNFNHFVNALRVEAVIRKLNDPAEQHKTLLALALEAGFNSKSSFNQTFRAHTGQPPSYYLPKPNKSVGHL</sequence>
<feature type="transmembrane region" description="Helical" evidence="4">
    <location>
        <begin position="12"/>
        <end position="31"/>
    </location>
</feature>
<dbReference type="InterPro" id="IPR018062">
    <property type="entry name" value="HTH_AraC-typ_CS"/>
</dbReference>
<feature type="transmembrane region" description="Helical" evidence="4">
    <location>
        <begin position="73"/>
        <end position="94"/>
    </location>
</feature>
<accession>A0A3P1CVT5</accession>
<dbReference type="PROSITE" id="PS00041">
    <property type="entry name" value="HTH_ARAC_FAMILY_1"/>
    <property type="match status" value="1"/>
</dbReference>
<dbReference type="GO" id="GO:0003700">
    <property type="term" value="F:DNA-binding transcription factor activity"/>
    <property type="evidence" value="ECO:0007669"/>
    <property type="project" value="InterPro"/>
</dbReference>
<dbReference type="Proteomes" id="UP000274271">
    <property type="component" value="Unassembled WGS sequence"/>
</dbReference>
<keyword evidence="2" id="KW-0238">DNA-binding</keyword>
<keyword evidence="1" id="KW-0805">Transcription regulation</keyword>
<feature type="transmembrane region" description="Helical" evidence="4">
    <location>
        <begin position="187"/>
        <end position="206"/>
    </location>
</feature>
<dbReference type="AlphaFoldDB" id="A0A3P1CVT5"/>
<dbReference type="Pfam" id="PF12833">
    <property type="entry name" value="HTH_18"/>
    <property type="match status" value="1"/>
</dbReference>
<dbReference type="InterPro" id="IPR009057">
    <property type="entry name" value="Homeodomain-like_sf"/>
</dbReference>
<organism evidence="6 7">
    <name type="scientific">Larkinella knui</name>
    <dbReference type="NCBI Taxonomy" id="2025310"/>
    <lineage>
        <taxon>Bacteria</taxon>
        <taxon>Pseudomonadati</taxon>
        <taxon>Bacteroidota</taxon>
        <taxon>Cytophagia</taxon>
        <taxon>Cytophagales</taxon>
        <taxon>Spirosomataceae</taxon>
        <taxon>Larkinella</taxon>
    </lineage>
</organism>
<protein>
    <submittedName>
        <fullName evidence="6">AraC family transcriptional regulator</fullName>
    </submittedName>
</protein>
<evidence type="ECO:0000313" key="6">
    <source>
        <dbReference type="EMBL" id="RRB17425.1"/>
    </source>
</evidence>
<dbReference type="PANTHER" id="PTHR43280">
    <property type="entry name" value="ARAC-FAMILY TRANSCRIPTIONAL REGULATOR"/>
    <property type="match status" value="1"/>
</dbReference>
<feature type="transmembrane region" description="Helical" evidence="4">
    <location>
        <begin position="142"/>
        <end position="166"/>
    </location>
</feature>
<dbReference type="SMART" id="SM00342">
    <property type="entry name" value="HTH_ARAC"/>
    <property type="match status" value="1"/>
</dbReference>
<feature type="transmembrane region" description="Helical" evidence="4">
    <location>
        <begin position="212"/>
        <end position="230"/>
    </location>
</feature>
<evidence type="ECO:0000256" key="4">
    <source>
        <dbReference type="SAM" id="Phobius"/>
    </source>
</evidence>
<feature type="transmembrane region" description="Helical" evidence="4">
    <location>
        <begin position="43"/>
        <end position="61"/>
    </location>
</feature>
<name>A0A3P1CVT5_9BACT</name>
<keyword evidence="4" id="KW-1133">Transmembrane helix</keyword>
<keyword evidence="4" id="KW-0812">Transmembrane</keyword>
<reference evidence="6 7" key="1">
    <citation type="submission" date="2018-11" db="EMBL/GenBank/DDBJ databases">
        <authorList>
            <person name="Zhou Z."/>
            <person name="Wang G."/>
        </authorList>
    </citation>
    <scope>NUCLEOTIDE SEQUENCE [LARGE SCALE GENOMIC DNA]</scope>
    <source>
        <strain evidence="6 7">KCTC42998</strain>
    </source>
</reference>
<dbReference type="InterPro" id="IPR018060">
    <property type="entry name" value="HTH_AraC"/>
</dbReference>
<keyword evidence="7" id="KW-1185">Reference proteome</keyword>
<feature type="transmembrane region" description="Helical" evidence="4">
    <location>
        <begin position="106"/>
        <end position="122"/>
    </location>
</feature>
<evidence type="ECO:0000256" key="3">
    <source>
        <dbReference type="ARBA" id="ARBA00023163"/>
    </source>
</evidence>
<dbReference type="EMBL" id="RQJP01000001">
    <property type="protein sequence ID" value="RRB17425.1"/>
    <property type="molecule type" value="Genomic_DNA"/>
</dbReference>
<dbReference type="PANTHER" id="PTHR43280:SF29">
    <property type="entry name" value="ARAC-FAMILY TRANSCRIPTIONAL REGULATOR"/>
    <property type="match status" value="1"/>
</dbReference>
<dbReference type="OrthoDB" id="5492415at2"/>
<proteinExistence type="predicted"/>
<keyword evidence="3" id="KW-0804">Transcription</keyword>
<dbReference type="SUPFAM" id="SSF46689">
    <property type="entry name" value="Homeodomain-like"/>
    <property type="match status" value="1"/>
</dbReference>
<dbReference type="Gene3D" id="1.10.10.60">
    <property type="entry name" value="Homeodomain-like"/>
    <property type="match status" value="1"/>
</dbReference>
<evidence type="ECO:0000256" key="1">
    <source>
        <dbReference type="ARBA" id="ARBA00023015"/>
    </source>
</evidence>
<evidence type="ECO:0000313" key="7">
    <source>
        <dbReference type="Proteomes" id="UP000274271"/>
    </source>
</evidence>
<evidence type="ECO:0000256" key="2">
    <source>
        <dbReference type="ARBA" id="ARBA00023125"/>
    </source>
</evidence>
<keyword evidence="4" id="KW-0472">Membrane</keyword>
<dbReference type="PROSITE" id="PS01124">
    <property type="entry name" value="HTH_ARAC_FAMILY_2"/>
    <property type="match status" value="1"/>
</dbReference>
<feature type="domain" description="HTH araC/xylS-type" evidence="5">
    <location>
        <begin position="262"/>
        <end position="366"/>
    </location>
</feature>
<gene>
    <name evidence="6" type="ORF">EHT87_03835</name>
</gene>
<dbReference type="GO" id="GO:0043565">
    <property type="term" value="F:sequence-specific DNA binding"/>
    <property type="evidence" value="ECO:0007669"/>
    <property type="project" value="InterPro"/>
</dbReference>